<protein>
    <submittedName>
        <fullName evidence="2">Uncharacterized protein</fullName>
    </submittedName>
</protein>
<dbReference type="OrthoDB" id="825790at2"/>
<feature type="transmembrane region" description="Helical" evidence="1">
    <location>
        <begin position="6"/>
        <end position="27"/>
    </location>
</feature>
<dbReference type="AlphaFoldDB" id="A0A563U279"/>
<sequence>MLSSISWQQYFAAIAIISVTYYLYVLLRYYQREISNLFTSKQQSAVMSQGGSISPTELMGAARPDKHVRIVEEQELQFADEELNESLDSTGDLTDSNNNITIPEAQLIGETDNLIAAFKDVDNKSEFLSLLKILIGSFQPYQAEIDFSKVTTHVISQSAENLLFDLTADELPKWN</sequence>
<proteinExistence type="predicted"/>
<keyword evidence="1" id="KW-1133">Transmembrane helix</keyword>
<dbReference type="RefSeq" id="WP_146272010.1">
    <property type="nucleotide sequence ID" value="NZ_VOEI01000004.1"/>
</dbReference>
<keyword evidence="1" id="KW-0472">Membrane</keyword>
<evidence type="ECO:0000313" key="3">
    <source>
        <dbReference type="Proteomes" id="UP000318010"/>
    </source>
</evidence>
<dbReference type="Proteomes" id="UP000318010">
    <property type="component" value="Unassembled WGS sequence"/>
</dbReference>
<gene>
    <name evidence="2" type="ORF">FPZ42_12855</name>
</gene>
<evidence type="ECO:0000256" key="1">
    <source>
        <dbReference type="SAM" id="Phobius"/>
    </source>
</evidence>
<organism evidence="2 3">
    <name type="scientific">Mucilaginibacter achroorhodeus</name>
    <dbReference type="NCBI Taxonomy" id="2599294"/>
    <lineage>
        <taxon>Bacteria</taxon>
        <taxon>Pseudomonadati</taxon>
        <taxon>Bacteroidota</taxon>
        <taxon>Sphingobacteriia</taxon>
        <taxon>Sphingobacteriales</taxon>
        <taxon>Sphingobacteriaceae</taxon>
        <taxon>Mucilaginibacter</taxon>
    </lineage>
</organism>
<keyword evidence="1" id="KW-0812">Transmembrane</keyword>
<accession>A0A563U279</accession>
<reference evidence="2 3" key="1">
    <citation type="submission" date="2019-07" db="EMBL/GenBank/DDBJ databases">
        <authorList>
            <person name="Kim J."/>
        </authorList>
    </citation>
    <scope>NUCLEOTIDE SEQUENCE [LARGE SCALE GENOMIC DNA]</scope>
    <source>
        <strain evidence="2 3">MJ1a</strain>
    </source>
</reference>
<comment type="caution">
    <text evidence="2">The sequence shown here is derived from an EMBL/GenBank/DDBJ whole genome shotgun (WGS) entry which is preliminary data.</text>
</comment>
<dbReference type="EMBL" id="VOEI01000004">
    <property type="protein sequence ID" value="TWR25482.1"/>
    <property type="molecule type" value="Genomic_DNA"/>
</dbReference>
<evidence type="ECO:0000313" key="2">
    <source>
        <dbReference type="EMBL" id="TWR25482.1"/>
    </source>
</evidence>
<name>A0A563U279_9SPHI</name>
<keyword evidence="3" id="KW-1185">Reference proteome</keyword>